<keyword evidence="2" id="KW-1185">Reference proteome</keyword>
<proteinExistence type="predicted"/>
<accession>A0ABY7V766</accession>
<dbReference type="Proteomes" id="UP001215231">
    <property type="component" value="Chromosome"/>
</dbReference>
<protein>
    <submittedName>
        <fullName evidence="1">Uncharacterized protein</fullName>
    </submittedName>
</protein>
<name>A0ABY7V766_9GAMM</name>
<evidence type="ECO:0000313" key="2">
    <source>
        <dbReference type="Proteomes" id="UP001215231"/>
    </source>
</evidence>
<reference evidence="1 2" key="1">
    <citation type="journal article" date="2022" name="Mar. Drugs">
        <title>Bioassay-Guided Fractionation Leads to the Detection of Cholic Acid Generated by the Rare Thalassomonas sp.</title>
        <authorList>
            <person name="Pheiffer F."/>
            <person name="Schneider Y.K."/>
            <person name="Hansen E.H."/>
            <person name="Andersen J.H."/>
            <person name="Isaksson J."/>
            <person name="Busche T."/>
            <person name="R C."/>
            <person name="Kalinowski J."/>
            <person name="Zyl L.V."/>
            <person name="Trindade M."/>
        </authorList>
    </citation>
    <scope>NUCLEOTIDE SEQUENCE [LARGE SCALE GENOMIC DNA]</scope>
    <source>
        <strain evidence="1 2">A5K-61T</strain>
    </source>
</reference>
<evidence type="ECO:0000313" key="1">
    <source>
        <dbReference type="EMBL" id="WDE09508.1"/>
    </source>
</evidence>
<dbReference type="RefSeq" id="WP_274049453.1">
    <property type="nucleotide sequence ID" value="NZ_CP059693.1"/>
</dbReference>
<sequence length="346" mass="39373">MIKNVIDSHFDEANDCYTDLLATDNSRQFALYRHRQHQRLMANLEGLVLSGDYGWSLCRECLKSDAISAGEHFVIAFLAFELNDIPCVKDMLGNAFANRDFFKATSDALCWRNWQQAQFWASQFSRSETINAQLLGLQAFRYHQKQAPLSLAKAVETSFNGRQQAALDFLLSDVITDKDIELLPVLTPFITGDLSAGNFTLICKCINLQGFHLFDRLQPFISRENINQEKAVAFVFSRITEPKRSQWLNLLKARPNAIRLLLIAIGAMAESRYLDWVIKQMDDPEHARLAGKTFSLLTGIDLDEKGWLLNDAGLDPAWLAYDFDEALDWPDKSQIIAARSTWQDNP</sequence>
<gene>
    <name evidence="1" type="ORF">H3N35_14290</name>
</gene>
<organism evidence="1 2">
    <name type="scientific">Thalassomonas haliotis</name>
    <dbReference type="NCBI Taxonomy" id="485448"/>
    <lineage>
        <taxon>Bacteria</taxon>
        <taxon>Pseudomonadati</taxon>
        <taxon>Pseudomonadota</taxon>
        <taxon>Gammaproteobacteria</taxon>
        <taxon>Alteromonadales</taxon>
        <taxon>Colwelliaceae</taxon>
        <taxon>Thalassomonas</taxon>
    </lineage>
</organism>
<dbReference type="EMBL" id="CP059693">
    <property type="protein sequence ID" value="WDE09508.1"/>
    <property type="molecule type" value="Genomic_DNA"/>
</dbReference>